<dbReference type="Pfam" id="PF00503">
    <property type="entry name" value="G-alpha"/>
    <property type="match status" value="1"/>
</dbReference>
<dbReference type="AlphaFoldDB" id="A0A8E2J2T0"/>
<keyword evidence="11" id="KW-0449">Lipoprotein</keyword>
<reference evidence="15 16" key="1">
    <citation type="submission" date="2016-07" db="EMBL/GenBank/DDBJ databases">
        <title>Draft genome of the white-rot fungus Obba rivulosa 3A-2.</title>
        <authorList>
            <consortium name="DOE Joint Genome Institute"/>
            <person name="Miettinen O."/>
            <person name="Riley R."/>
            <person name="Acob R."/>
            <person name="Barry K."/>
            <person name="Cullen D."/>
            <person name="De Vries R."/>
            <person name="Hainaut M."/>
            <person name="Hatakka A."/>
            <person name="Henrissat B."/>
            <person name="Hilden K."/>
            <person name="Kuo R."/>
            <person name="Labutti K."/>
            <person name="Lipzen A."/>
            <person name="Makela M.R."/>
            <person name="Sandor L."/>
            <person name="Spatafora J.W."/>
            <person name="Grigoriev I.V."/>
            <person name="Hibbett D.S."/>
        </authorList>
    </citation>
    <scope>NUCLEOTIDE SEQUENCE [LARGE SCALE GENOMIC DNA]</scope>
    <source>
        <strain evidence="15 16">3A-2</strain>
    </source>
</reference>
<evidence type="ECO:0000256" key="3">
    <source>
        <dbReference type="ARBA" id="ARBA00022707"/>
    </source>
</evidence>
<dbReference type="InterPro" id="IPR027417">
    <property type="entry name" value="P-loop_NTPase"/>
</dbReference>
<evidence type="ECO:0000256" key="11">
    <source>
        <dbReference type="ARBA" id="ARBA00023288"/>
    </source>
</evidence>
<dbReference type="GO" id="GO:0032502">
    <property type="term" value="P:developmental process"/>
    <property type="evidence" value="ECO:0007669"/>
    <property type="project" value="UniProtKB-ARBA"/>
</dbReference>
<dbReference type="GO" id="GO:0007189">
    <property type="term" value="P:adenylate cyclase-activating G protein-coupled receptor signaling pathway"/>
    <property type="evidence" value="ECO:0007669"/>
    <property type="project" value="TreeGrafter"/>
</dbReference>
<evidence type="ECO:0000256" key="6">
    <source>
        <dbReference type="ARBA" id="ARBA00022801"/>
    </source>
</evidence>
<dbReference type="GO" id="GO:0001664">
    <property type="term" value="F:G protein-coupled receptor binding"/>
    <property type="evidence" value="ECO:0007669"/>
    <property type="project" value="InterPro"/>
</dbReference>
<evidence type="ECO:0000256" key="1">
    <source>
        <dbReference type="ARBA" id="ARBA00001946"/>
    </source>
</evidence>
<protein>
    <submittedName>
        <fullName evidence="15">G-protein alpha subunit</fullName>
    </submittedName>
</protein>
<comment type="function">
    <text evidence="12">Guanine nucleotide-binding proteins (G proteins) are involved as modulators or transducers in various transmembrane signaling systems. Involved in the mating pathway.</text>
</comment>
<evidence type="ECO:0000256" key="14">
    <source>
        <dbReference type="PIRSR" id="PIRSR601019-2"/>
    </source>
</evidence>
<dbReference type="FunFam" id="3.40.50.300:FF:000181">
    <property type="entry name" value="Guanine nucleotide-binding protein subunit alpha"/>
    <property type="match status" value="1"/>
</dbReference>
<gene>
    <name evidence="15" type="ORF">OBBRIDRAFT_790301</name>
</gene>
<comment type="subunit">
    <text evidence="2">G proteins are composed of 3 units; alpha, beta and gamma. The alpha chain contains the guanine nucleotide binding site.</text>
</comment>
<keyword evidence="3" id="KW-0519">Myristate</keyword>
<sequence>MNNYTPEEALLRSQEIDRQIEEDAKNVRRECKILLPAGLGGSGKSTILKQMKIIHQNGYTRDELQAFRSTIWQNLLDSAHDVILAMRKFDIHCDNVVNRERTERILSYKIFASSTFYFSEQMGLAIYELWQDAIIPKLMDHSSQFYLMDNADYFFTEALRIGRPDYVPTVEDVLRAREKSAGIKETRFNQGLLSIRIIDVSGQRSEQKKWIHCFEGVTSILFCADLSDYDGQILLQPDCRMHDSLRLFDSVINSRWFRRASIILLLTKIDVFKSKLPKVPLEKCFPEYTGGADIQKALKYILWRFMQTNRARLSVYPHLTQSTDTSNIRLIFAAVKDTIKKNALKDASTL</sequence>
<evidence type="ECO:0000313" key="16">
    <source>
        <dbReference type="Proteomes" id="UP000250043"/>
    </source>
</evidence>
<evidence type="ECO:0000256" key="5">
    <source>
        <dbReference type="ARBA" id="ARBA00022741"/>
    </source>
</evidence>
<dbReference type="GO" id="GO:0005737">
    <property type="term" value="C:cytoplasm"/>
    <property type="evidence" value="ECO:0007669"/>
    <property type="project" value="TreeGrafter"/>
</dbReference>
<dbReference type="CDD" id="cd00066">
    <property type="entry name" value="G-alpha"/>
    <property type="match status" value="1"/>
</dbReference>
<evidence type="ECO:0000313" key="15">
    <source>
        <dbReference type="EMBL" id="OCH93428.1"/>
    </source>
</evidence>
<keyword evidence="8 13" id="KW-0342">GTP-binding</keyword>
<evidence type="ECO:0000256" key="2">
    <source>
        <dbReference type="ARBA" id="ARBA00011356"/>
    </source>
</evidence>
<keyword evidence="6" id="KW-0378">Hydrolase</keyword>
<dbReference type="PRINTS" id="PR00318">
    <property type="entry name" value="GPROTEINA"/>
</dbReference>
<keyword evidence="5 13" id="KW-0547">Nucleotide-binding</keyword>
<dbReference type="GO" id="GO:0005834">
    <property type="term" value="C:heterotrimeric G-protein complex"/>
    <property type="evidence" value="ECO:0007669"/>
    <property type="project" value="InterPro"/>
</dbReference>
<dbReference type="EMBL" id="KV722355">
    <property type="protein sequence ID" value="OCH93428.1"/>
    <property type="molecule type" value="Genomic_DNA"/>
</dbReference>
<keyword evidence="4 14" id="KW-0479">Metal-binding</keyword>
<dbReference type="Gene3D" id="1.10.400.10">
    <property type="entry name" value="GI Alpha 1, domain 2-like"/>
    <property type="match status" value="1"/>
</dbReference>
<evidence type="ECO:0000256" key="12">
    <source>
        <dbReference type="ARBA" id="ARBA00055018"/>
    </source>
</evidence>
<dbReference type="InterPro" id="IPR002975">
    <property type="entry name" value="Fungi_Gprotein_alpha"/>
</dbReference>
<dbReference type="PANTHER" id="PTHR10218">
    <property type="entry name" value="GTP-BINDING PROTEIN ALPHA SUBUNIT"/>
    <property type="match status" value="1"/>
</dbReference>
<evidence type="ECO:0000256" key="4">
    <source>
        <dbReference type="ARBA" id="ARBA00022723"/>
    </source>
</evidence>
<organism evidence="15 16">
    <name type="scientific">Obba rivulosa</name>
    <dbReference type="NCBI Taxonomy" id="1052685"/>
    <lineage>
        <taxon>Eukaryota</taxon>
        <taxon>Fungi</taxon>
        <taxon>Dikarya</taxon>
        <taxon>Basidiomycota</taxon>
        <taxon>Agaricomycotina</taxon>
        <taxon>Agaricomycetes</taxon>
        <taxon>Polyporales</taxon>
        <taxon>Gelatoporiaceae</taxon>
        <taxon>Obba</taxon>
    </lineage>
</organism>
<dbReference type="OrthoDB" id="5817230at2759"/>
<dbReference type="Gene3D" id="3.40.50.300">
    <property type="entry name" value="P-loop containing nucleotide triphosphate hydrolases"/>
    <property type="match status" value="1"/>
</dbReference>
<feature type="binding site" evidence="14">
    <location>
        <position position="45"/>
    </location>
    <ligand>
        <name>Mg(2+)</name>
        <dbReference type="ChEBI" id="CHEBI:18420"/>
    </ligand>
</feature>
<dbReference type="PANTHER" id="PTHR10218:SF369">
    <property type="entry name" value="GUANINE NUCLEOTIDE-BINDING PROTEIN ALPHA-2 SUBUNIT"/>
    <property type="match status" value="1"/>
</dbReference>
<dbReference type="SUPFAM" id="SSF47895">
    <property type="entry name" value="Transducin (alpha subunit), insertion domain"/>
    <property type="match status" value="1"/>
</dbReference>
<dbReference type="Proteomes" id="UP000250043">
    <property type="component" value="Unassembled WGS sequence"/>
</dbReference>
<dbReference type="SUPFAM" id="SSF52540">
    <property type="entry name" value="P-loop containing nucleoside triphosphate hydrolases"/>
    <property type="match status" value="1"/>
</dbReference>
<evidence type="ECO:0000256" key="13">
    <source>
        <dbReference type="PIRSR" id="PIRSR601019-1"/>
    </source>
</evidence>
<feature type="binding site" evidence="13">
    <location>
        <begin position="199"/>
        <end position="203"/>
    </location>
    <ligand>
        <name>GTP</name>
        <dbReference type="ChEBI" id="CHEBI:37565"/>
    </ligand>
</feature>
<keyword evidence="9" id="KW-0564">Palmitate</keyword>
<dbReference type="PRINTS" id="PR01241">
    <property type="entry name" value="GPROTEINAFNG"/>
</dbReference>
<evidence type="ECO:0000256" key="8">
    <source>
        <dbReference type="ARBA" id="ARBA00023134"/>
    </source>
</evidence>
<keyword evidence="7 14" id="KW-0460">Magnesium</keyword>
<evidence type="ECO:0000256" key="9">
    <source>
        <dbReference type="ARBA" id="ARBA00023139"/>
    </source>
</evidence>
<keyword evidence="16" id="KW-1185">Reference proteome</keyword>
<dbReference type="InterPro" id="IPR001019">
    <property type="entry name" value="Gprotein_alpha_su"/>
</dbReference>
<dbReference type="GO" id="GO:0005525">
    <property type="term" value="F:GTP binding"/>
    <property type="evidence" value="ECO:0007669"/>
    <property type="project" value="UniProtKB-KW"/>
</dbReference>
<dbReference type="SMART" id="SM00275">
    <property type="entry name" value="G_alpha"/>
    <property type="match status" value="1"/>
</dbReference>
<dbReference type="InterPro" id="IPR011025">
    <property type="entry name" value="GproteinA_insert"/>
</dbReference>
<feature type="binding site" evidence="14">
    <location>
        <position position="180"/>
    </location>
    <ligand>
        <name>Mg(2+)</name>
        <dbReference type="ChEBI" id="CHEBI:18420"/>
    </ligand>
</feature>
<name>A0A8E2J2T0_9APHY</name>
<dbReference type="PROSITE" id="PS51882">
    <property type="entry name" value="G_ALPHA"/>
    <property type="match status" value="1"/>
</dbReference>
<accession>A0A8E2J2T0</accession>
<dbReference type="GO" id="GO:0010255">
    <property type="term" value="P:glucose mediated signaling pathway"/>
    <property type="evidence" value="ECO:0007669"/>
    <property type="project" value="UniProtKB-ARBA"/>
</dbReference>
<dbReference type="GO" id="GO:0031683">
    <property type="term" value="F:G-protein beta/gamma-subunit complex binding"/>
    <property type="evidence" value="ECO:0007669"/>
    <property type="project" value="InterPro"/>
</dbReference>
<evidence type="ECO:0000256" key="7">
    <source>
        <dbReference type="ARBA" id="ARBA00022842"/>
    </source>
</evidence>
<evidence type="ECO:0000256" key="10">
    <source>
        <dbReference type="ARBA" id="ARBA00023224"/>
    </source>
</evidence>
<dbReference type="GO" id="GO:0003924">
    <property type="term" value="F:GTPase activity"/>
    <property type="evidence" value="ECO:0007669"/>
    <property type="project" value="InterPro"/>
</dbReference>
<dbReference type="GO" id="GO:0046872">
    <property type="term" value="F:metal ion binding"/>
    <property type="evidence" value="ECO:0007669"/>
    <property type="project" value="UniProtKB-KW"/>
</dbReference>
<comment type="cofactor">
    <cofactor evidence="1">
        <name>Mg(2+)</name>
        <dbReference type="ChEBI" id="CHEBI:18420"/>
    </cofactor>
</comment>
<dbReference type="FunFam" id="1.10.400.10:FF:000007">
    <property type="entry name" value="Guanine nucleotide-binding protein subunit alpha"/>
    <property type="match status" value="1"/>
</dbReference>
<keyword evidence="10" id="KW-0807">Transducer</keyword>
<proteinExistence type="predicted"/>